<gene>
    <name evidence="1" type="ORF">K491DRAFT_601332</name>
</gene>
<dbReference type="OrthoDB" id="3045089at2759"/>
<dbReference type="Proteomes" id="UP000799324">
    <property type="component" value="Unassembled WGS sequence"/>
</dbReference>
<evidence type="ECO:0008006" key="3">
    <source>
        <dbReference type="Google" id="ProtNLM"/>
    </source>
</evidence>
<dbReference type="EMBL" id="MU004368">
    <property type="protein sequence ID" value="KAF2654207.1"/>
    <property type="molecule type" value="Genomic_DNA"/>
</dbReference>
<protein>
    <recommendedName>
        <fullName evidence="3">Fungal N-terminal domain-containing protein</fullName>
    </recommendedName>
</protein>
<organism evidence="1 2">
    <name type="scientific">Lophiostoma macrostomum CBS 122681</name>
    <dbReference type="NCBI Taxonomy" id="1314788"/>
    <lineage>
        <taxon>Eukaryota</taxon>
        <taxon>Fungi</taxon>
        <taxon>Dikarya</taxon>
        <taxon>Ascomycota</taxon>
        <taxon>Pezizomycotina</taxon>
        <taxon>Dothideomycetes</taxon>
        <taxon>Pleosporomycetidae</taxon>
        <taxon>Pleosporales</taxon>
        <taxon>Lophiostomataceae</taxon>
        <taxon>Lophiostoma</taxon>
    </lineage>
</organism>
<name>A0A6A6T4I5_9PLEO</name>
<accession>A0A6A6T4I5</accession>
<evidence type="ECO:0000313" key="1">
    <source>
        <dbReference type="EMBL" id="KAF2654207.1"/>
    </source>
</evidence>
<keyword evidence="2" id="KW-1185">Reference proteome</keyword>
<proteinExistence type="predicted"/>
<dbReference type="PANTHER" id="PTHR38886:SF1">
    <property type="entry name" value="NACHT-NTPASE AND P-LOOP NTPASES N-TERMINAL DOMAIN-CONTAINING PROTEIN"/>
    <property type="match status" value="1"/>
</dbReference>
<reference evidence="1" key="1">
    <citation type="journal article" date="2020" name="Stud. Mycol.">
        <title>101 Dothideomycetes genomes: a test case for predicting lifestyles and emergence of pathogens.</title>
        <authorList>
            <person name="Haridas S."/>
            <person name="Albert R."/>
            <person name="Binder M."/>
            <person name="Bloem J."/>
            <person name="Labutti K."/>
            <person name="Salamov A."/>
            <person name="Andreopoulos B."/>
            <person name="Baker S."/>
            <person name="Barry K."/>
            <person name="Bills G."/>
            <person name="Bluhm B."/>
            <person name="Cannon C."/>
            <person name="Castanera R."/>
            <person name="Culley D."/>
            <person name="Daum C."/>
            <person name="Ezra D."/>
            <person name="Gonzalez J."/>
            <person name="Henrissat B."/>
            <person name="Kuo A."/>
            <person name="Liang C."/>
            <person name="Lipzen A."/>
            <person name="Lutzoni F."/>
            <person name="Magnuson J."/>
            <person name="Mondo S."/>
            <person name="Nolan M."/>
            <person name="Ohm R."/>
            <person name="Pangilinan J."/>
            <person name="Park H.-J."/>
            <person name="Ramirez L."/>
            <person name="Alfaro M."/>
            <person name="Sun H."/>
            <person name="Tritt A."/>
            <person name="Yoshinaga Y."/>
            <person name="Zwiers L.-H."/>
            <person name="Turgeon B."/>
            <person name="Goodwin S."/>
            <person name="Spatafora J."/>
            <person name="Crous P."/>
            <person name="Grigoriev I."/>
        </authorList>
    </citation>
    <scope>NUCLEOTIDE SEQUENCE</scope>
    <source>
        <strain evidence="1">CBS 122681</strain>
    </source>
</reference>
<sequence length="351" mass="39532">MSFGFSAGDFLAAGKLVHDVIQSLQDVGGAKSDYQEIIRELYSLNKALRHLDGLQSDSSGQDRTFQSIKFAALSCRRPLEQFLAKSKKFDSTLDVRAKTQTTKSVFRKLQWGLGMKSEVTKLQGYLNLHVSTINILLSEHSLERLSLVQNRIDTETFQLREKLDAAEGVIGRIDQNVADQMALIQNTQTATRSMLNLICGDFRTSWRSLGQMIAQICVSMQQIYGVVLEIKASNTPIDIRHTWFQTPLLCEDALGIKFPIPSEWDYGMVASHIRYRFREGIGSRIFLEGHWDLFQTRDSKELIRESTRLLPGLEVTMALIVLPLLSINNSCPVLGCASTETVPTQGESRLW</sequence>
<dbReference type="AlphaFoldDB" id="A0A6A6T4I5"/>
<evidence type="ECO:0000313" key="2">
    <source>
        <dbReference type="Proteomes" id="UP000799324"/>
    </source>
</evidence>
<dbReference type="PANTHER" id="PTHR38886">
    <property type="entry name" value="SESA DOMAIN-CONTAINING PROTEIN"/>
    <property type="match status" value="1"/>
</dbReference>